<sequence length="189" mass="21680">MHAQVGFGTKKESLPIISVNGAQIYSADESFNKQISQKKIIFNKVAVSNANISDRNYLVITSKKNSNKNVNNLTVQIKKEEAKKKDNLLKKIKKEIARHEYVKEKFLLINFKKNPSSSHFYTAKSSNKVGLNYRTENKINAKSDNYTRCNYLVRALEYLHSQKIIFFNHKPIDFGFSKALSVRPPPILV</sequence>
<evidence type="ECO:0000313" key="3">
    <source>
        <dbReference type="Proteomes" id="UP001208649"/>
    </source>
</evidence>
<accession>A0ABT2W7N1</accession>
<evidence type="ECO:0000256" key="1">
    <source>
        <dbReference type="SAM" id="Coils"/>
    </source>
</evidence>
<comment type="caution">
    <text evidence="2">The sequence shown here is derived from an EMBL/GenBank/DDBJ whole genome shotgun (WGS) entry which is preliminary data.</text>
</comment>
<gene>
    <name evidence="2" type="ORF">NZ698_13515</name>
</gene>
<reference evidence="3" key="1">
    <citation type="submission" date="2023-07" db="EMBL/GenBank/DDBJ databases">
        <title>Chryseobacterium sp. strain PBS4-4 Genome sequencing and assembly.</title>
        <authorList>
            <person name="Jung Y."/>
        </authorList>
    </citation>
    <scope>NUCLEOTIDE SEQUENCE [LARGE SCALE GENOMIC DNA]</scope>
    <source>
        <strain evidence="3">PBS4-4</strain>
    </source>
</reference>
<keyword evidence="3" id="KW-1185">Reference proteome</keyword>
<proteinExistence type="predicted"/>
<keyword evidence="1" id="KW-0175">Coiled coil</keyword>
<protein>
    <recommendedName>
        <fullName evidence="4">Protein kinase domain-containing protein</fullName>
    </recommendedName>
</protein>
<evidence type="ECO:0008006" key="4">
    <source>
        <dbReference type="Google" id="ProtNLM"/>
    </source>
</evidence>
<evidence type="ECO:0000313" key="2">
    <source>
        <dbReference type="EMBL" id="MCU7618222.1"/>
    </source>
</evidence>
<dbReference type="EMBL" id="JAOTEM010000003">
    <property type="protein sequence ID" value="MCU7618222.1"/>
    <property type="molecule type" value="Genomic_DNA"/>
</dbReference>
<dbReference type="Proteomes" id="UP001208649">
    <property type="component" value="Unassembled WGS sequence"/>
</dbReference>
<name>A0ABT2W7N1_9FLAO</name>
<organism evidence="2 3">
    <name type="scientific">Chryseobacterium edaphi</name>
    <dbReference type="NCBI Taxonomy" id="2976532"/>
    <lineage>
        <taxon>Bacteria</taxon>
        <taxon>Pseudomonadati</taxon>
        <taxon>Bacteroidota</taxon>
        <taxon>Flavobacteriia</taxon>
        <taxon>Flavobacteriales</taxon>
        <taxon>Weeksellaceae</taxon>
        <taxon>Chryseobacterium group</taxon>
        <taxon>Chryseobacterium</taxon>
    </lineage>
</organism>
<feature type="coiled-coil region" evidence="1">
    <location>
        <begin position="63"/>
        <end position="98"/>
    </location>
</feature>
<dbReference type="RefSeq" id="WP_263003714.1">
    <property type="nucleotide sequence ID" value="NZ_JAOTEM010000003.1"/>
</dbReference>